<protein>
    <submittedName>
        <fullName evidence="1">Uncharacterized protein</fullName>
    </submittedName>
</protein>
<evidence type="ECO:0000313" key="1">
    <source>
        <dbReference type="EMBL" id="GGM43445.1"/>
    </source>
</evidence>
<comment type="caution">
    <text evidence="1">The sequence shown here is derived from an EMBL/GenBank/DDBJ whole genome shotgun (WGS) entry which is preliminary data.</text>
</comment>
<reference evidence="1" key="1">
    <citation type="journal article" date="2014" name="Int. J. Syst. Evol. Microbiol.">
        <title>Complete genome sequence of Corynebacterium casei LMG S-19264T (=DSM 44701T), isolated from a smear-ripened cheese.</title>
        <authorList>
            <consortium name="US DOE Joint Genome Institute (JGI-PGF)"/>
            <person name="Walter F."/>
            <person name="Albersmeier A."/>
            <person name="Kalinowski J."/>
            <person name="Ruckert C."/>
        </authorList>
    </citation>
    <scope>NUCLEOTIDE SEQUENCE</scope>
    <source>
        <strain evidence="1">CGMCC 4.5737</strain>
    </source>
</reference>
<dbReference type="Proteomes" id="UP000637578">
    <property type="component" value="Unassembled WGS sequence"/>
</dbReference>
<proteinExistence type="predicted"/>
<evidence type="ECO:0000313" key="2">
    <source>
        <dbReference type="Proteomes" id="UP000637578"/>
    </source>
</evidence>
<dbReference type="AlphaFoldDB" id="A0A8J3CBJ6"/>
<keyword evidence="2" id="KW-1185">Reference proteome</keyword>
<name>A0A8J3CBJ6_9PSEU</name>
<accession>A0A8J3CBJ6</accession>
<dbReference type="EMBL" id="BMMK01000004">
    <property type="protein sequence ID" value="GGM43445.1"/>
    <property type="molecule type" value="Genomic_DNA"/>
</dbReference>
<sequence length="126" mass="14450">MGDSWRSMANPHRVSYVRIVKGRRLRVCSEVVDDYGFYLGLTRKLDVCENAAAYAAALLEDSLHQASSSHLRHPGHWLVIVDRINPDGSERRVCVTDVEVLPNLRVQMRRHAHSRACRCDRRKEIA</sequence>
<dbReference type="RefSeq" id="WP_189054934.1">
    <property type="nucleotide sequence ID" value="NZ_BMMK01000004.1"/>
</dbReference>
<gene>
    <name evidence="1" type="ORF">GCM10012275_13000</name>
</gene>
<organism evidence="1 2">
    <name type="scientific">Longimycelium tulufanense</name>
    <dbReference type="NCBI Taxonomy" id="907463"/>
    <lineage>
        <taxon>Bacteria</taxon>
        <taxon>Bacillati</taxon>
        <taxon>Actinomycetota</taxon>
        <taxon>Actinomycetes</taxon>
        <taxon>Pseudonocardiales</taxon>
        <taxon>Pseudonocardiaceae</taxon>
        <taxon>Longimycelium</taxon>
    </lineage>
</organism>
<reference evidence="1" key="2">
    <citation type="submission" date="2020-09" db="EMBL/GenBank/DDBJ databases">
        <authorList>
            <person name="Sun Q."/>
            <person name="Zhou Y."/>
        </authorList>
    </citation>
    <scope>NUCLEOTIDE SEQUENCE</scope>
    <source>
        <strain evidence="1">CGMCC 4.5737</strain>
    </source>
</reference>